<dbReference type="AlphaFoldDB" id="A0A7W8N563"/>
<evidence type="ECO:0000313" key="1">
    <source>
        <dbReference type="EMBL" id="MBB5354134.1"/>
    </source>
</evidence>
<protein>
    <recommendedName>
        <fullName evidence="3">DUF3800 domain-containing protein</fullName>
    </recommendedName>
</protein>
<sequence length="324" mass="38823">MKQMEREVLNTEMMHIFLDESGTKKDKPTLMAGLLIPSKIYNTFEFVELNRKLQNKEFASLHWTDYTGYPKMRNDILEVLHVFSKYALFTKFNVINYNANPLDIRKMLYNQDQQTAERMMQMMIYTKIPERILYGLLRYYGKDVYVKSRVFIEHSRRFEDFKLDEKILEQLNIQSMYRGEQFSVIECSLKQKREEIGIELTDLLLGVVRQIIKNEVVPDGLNEQELVARKLKGKKKRNDLAIEILRNKDIYNFFTSIKYYEWESNSELKERNFQDYLTLFLASHHRLFFEERIDSFSKIGGRLRRGRGTTLSSLTLKKHRRRNS</sequence>
<comment type="caution">
    <text evidence="1">The sequence shown here is derived from an EMBL/GenBank/DDBJ whole genome shotgun (WGS) entry which is preliminary data.</text>
</comment>
<dbReference type="RefSeq" id="WP_183240153.1">
    <property type="nucleotide sequence ID" value="NZ_JACHEQ010000001.1"/>
</dbReference>
<gene>
    <name evidence="1" type="ORF">HNR43_000089</name>
</gene>
<dbReference type="EMBL" id="JACHEQ010000001">
    <property type="protein sequence ID" value="MBB5354134.1"/>
    <property type="molecule type" value="Genomic_DNA"/>
</dbReference>
<keyword evidence="2" id="KW-1185">Reference proteome</keyword>
<name>A0A7W8N563_9BACL</name>
<evidence type="ECO:0000313" key="2">
    <source>
        <dbReference type="Proteomes" id="UP000583699"/>
    </source>
</evidence>
<evidence type="ECO:0008006" key="3">
    <source>
        <dbReference type="Google" id="ProtNLM"/>
    </source>
</evidence>
<accession>A0A7W8N563</accession>
<reference evidence="1 2" key="1">
    <citation type="submission" date="2020-08" db="EMBL/GenBank/DDBJ databases">
        <title>Genomic Encyclopedia of Type Strains, Phase IV (KMG-IV): sequencing the most valuable type-strain genomes for metagenomic binning, comparative biology and taxonomic classification.</title>
        <authorList>
            <person name="Goeker M."/>
        </authorList>
    </citation>
    <scope>NUCLEOTIDE SEQUENCE [LARGE SCALE GENOMIC DNA]</scope>
    <source>
        <strain evidence="1 2">DSM 19169</strain>
    </source>
</reference>
<dbReference type="InterPro" id="IPR024524">
    <property type="entry name" value="DUF3800"/>
</dbReference>
<organism evidence="1 2">
    <name type="scientific">Anoxybacillus mongoliensis</name>
    <dbReference type="NCBI Taxonomy" id="452565"/>
    <lineage>
        <taxon>Bacteria</taxon>
        <taxon>Bacillati</taxon>
        <taxon>Bacillota</taxon>
        <taxon>Bacilli</taxon>
        <taxon>Bacillales</taxon>
        <taxon>Anoxybacillaceae</taxon>
        <taxon>Anoxybacillus</taxon>
    </lineage>
</organism>
<proteinExistence type="predicted"/>
<dbReference type="Pfam" id="PF12686">
    <property type="entry name" value="DUF3800"/>
    <property type="match status" value="1"/>
</dbReference>
<dbReference type="Proteomes" id="UP000583699">
    <property type="component" value="Unassembled WGS sequence"/>
</dbReference>